<evidence type="ECO:0000256" key="1">
    <source>
        <dbReference type="SAM" id="Phobius"/>
    </source>
</evidence>
<keyword evidence="1" id="KW-0812">Transmembrane</keyword>
<dbReference type="AlphaFoldDB" id="A0A7W6H0F9"/>
<sequence length="184" mass="20664">MQTHKKIILWAIAAMQFYAVFYFACDIIFEVWGIEPRYLMPEGREQQRIMTAIGLTLGAGLGWTALRMSIKRTAIAEEKLRHCTTGFFQLIQEHFTRWGLTPAEHDVALFLVKGVSTREIADMRGTSEGTIKAQTNAIYRKAGVAGRSQLLSIFIEDLMDDALIPTAKTKEPKDVPTTLEPVAC</sequence>
<proteinExistence type="predicted"/>
<name>A0A7W6H0F9_9RHOB</name>
<dbReference type="InterPro" id="IPR036388">
    <property type="entry name" value="WH-like_DNA-bd_sf"/>
</dbReference>
<dbReference type="GO" id="GO:0003677">
    <property type="term" value="F:DNA binding"/>
    <property type="evidence" value="ECO:0007669"/>
    <property type="project" value="UniProtKB-KW"/>
</dbReference>
<keyword evidence="3" id="KW-0238">DNA-binding</keyword>
<evidence type="ECO:0000313" key="3">
    <source>
        <dbReference type="EMBL" id="MBB3994891.1"/>
    </source>
</evidence>
<dbReference type="SUPFAM" id="SSF46894">
    <property type="entry name" value="C-terminal effector domain of the bipartite response regulators"/>
    <property type="match status" value="1"/>
</dbReference>
<dbReference type="RefSeq" id="WP_184566318.1">
    <property type="nucleotide sequence ID" value="NZ_JACIEI010000009.1"/>
</dbReference>
<reference evidence="3 4" key="1">
    <citation type="submission" date="2020-08" db="EMBL/GenBank/DDBJ databases">
        <title>Genomic Encyclopedia of Type Strains, Phase IV (KMG-IV): sequencing the most valuable type-strain genomes for metagenomic binning, comparative biology and taxonomic classification.</title>
        <authorList>
            <person name="Goeker M."/>
        </authorList>
    </citation>
    <scope>NUCLEOTIDE SEQUENCE [LARGE SCALE GENOMIC DNA]</scope>
    <source>
        <strain evidence="3 4">DSM 102234</strain>
    </source>
</reference>
<dbReference type="PRINTS" id="PR00038">
    <property type="entry name" value="HTHLUXR"/>
</dbReference>
<dbReference type="SMART" id="SM00421">
    <property type="entry name" value="HTH_LUXR"/>
    <property type="match status" value="1"/>
</dbReference>
<evidence type="ECO:0000259" key="2">
    <source>
        <dbReference type="SMART" id="SM00421"/>
    </source>
</evidence>
<protein>
    <submittedName>
        <fullName evidence="3">DNA-binding CsgD family transcriptional regulator</fullName>
    </submittedName>
</protein>
<evidence type="ECO:0000313" key="4">
    <source>
        <dbReference type="Proteomes" id="UP000530268"/>
    </source>
</evidence>
<dbReference type="CDD" id="cd06170">
    <property type="entry name" value="LuxR_C_like"/>
    <property type="match status" value="1"/>
</dbReference>
<dbReference type="InterPro" id="IPR016032">
    <property type="entry name" value="Sig_transdc_resp-reg_C-effctor"/>
</dbReference>
<dbReference type="GO" id="GO:0006355">
    <property type="term" value="P:regulation of DNA-templated transcription"/>
    <property type="evidence" value="ECO:0007669"/>
    <property type="project" value="InterPro"/>
</dbReference>
<feature type="transmembrane region" description="Helical" evidence="1">
    <location>
        <begin position="49"/>
        <end position="66"/>
    </location>
</feature>
<accession>A0A7W6H0F9</accession>
<organism evidence="3 4">
    <name type="scientific">Sulfitobacter undariae</name>
    <dbReference type="NCBI Taxonomy" id="1563671"/>
    <lineage>
        <taxon>Bacteria</taxon>
        <taxon>Pseudomonadati</taxon>
        <taxon>Pseudomonadota</taxon>
        <taxon>Alphaproteobacteria</taxon>
        <taxon>Rhodobacterales</taxon>
        <taxon>Roseobacteraceae</taxon>
        <taxon>Sulfitobacter</taxon>
    </lineage>
</organism>
<feature type="domain" description="HTH luxR-type" evidence="2">
    <location>
        <begin position="97"/>
        <end position="154"/>
    </location>
</feature>
<dbReference type="InterPro" id="IPR000792">
    <property type="entry name" value="Tscrpt_reg_LuxR_C"/>
</dbReference>
<feature type="transmembrane region" description="Helical" evidence="1">
    <location>
        <begin position="7"/>
        <end position="29"/>
    </location>
</feature>
<dbReference type="Proteomes" id="UP000530268">
    <property type="component" value="Unassembled WGS sequence"/>
</dbReference>
<comment type="caution">
    <text evidence="3">The sequence shown here is derived from an EMBL/GenBank/DDBJ whole genome shotgun (WGS) entry which is preliminary data.</text>
</comment>
<keyword evidence="1" id="KW-0472">Membrane</keyword>
<keyword evidence="1" id="KW-1133">Transmembrane helix</keyword>
<gene>
    <name evidence="3" type="ORF">GGR95_002541</name>
</gene>
<dbReference type="EMBL" id="JACIEI010000009">
    <property type="protein sequence ID" value="MBB3994891.1"/>
    <property type="molecule type" value="Genomic_DNA"/>
</dbReference>
<dbReference type="Gene3D" id="1.10.10.10">
    <property type="entry name" value="Winged helix-like DNA-binding domain superfamily/Winged helix DNA-binding domain"/>
    <property type="match status" value="1"/>
</dbReference>
<dbReference type="Pfam" id="PF00196">
    <property type="entry name" value="GerE"/>
    <property type="match status" value="1"/>
</dbReference>
<keyword evidence="4" id="KW-1185">Reference proteome</keyword>